<protein>
    <submittedName>
        <fullName evidence="1">Uncharacterized protein</fullName>
    </submittedName>
</protein>
<dbReference type="HOGENOM" id="CLU_2834395_0_0_1"/>
<keyword evidence="2" id="KW-1185">Reference proteome</keyword>
<dbReference type="EnsemblMetazoa" id="SMAR015769-RA">
    <property type="protein sequence ID" value="SMAR015769-PA"/>
    <property type="gene ID" value="SMAR015769"/>
</dbReference>
<evidence type="ECO:0000313" key="1">
    <source>
        <dbReference type="EnsemblMetazoa" id="SMAR015769-PA"/>
    </source>
</evidence>
<reference evidence="1" key="2">
    <citation type="submission" date="2015-02" db="UniProtKB">
        <authorList>
            <consortium name="EnsemblMetazoa"/>
        </authorList>
    </citation>
    <scope>IDENTIFICATION</scope>
</reference>
<sequence>MQFCFLPEMPYQVVCKHEPSKQLVKILNSPEECTRIKRALALNGKKRFNRGTRISKLSTCSKSFKF</sequence>
<name>T1JPJ2_STRMM</name>
<organism evidence="1 2">
    <name type="scientific">Strigamia maritima</name>
    <name type="common">European centipede</name>
    <name type="synonym">Geophilus maritimus</name>
    <dbReference type="NCBI Taxonomy" id="126957"/>
    <lineage>
        <taxon>Eukaryota</taxon>
        <taxon>Metazoa</taxon>
        <taxon>Ecdysozoa</taxon>
        <taxon>Arthropoda</taxon>
        <taxon>Myriapoda</taxon>
        <taxon>Chilopoda</taxon>
        <taxon>Pleurostigmophora</taxon>
        <taxon>Geophilomorpha</taxon>
        <taxon>Linotaeniidae</taxon>
        <taxon>Strigamia</taxon>
    </lineage>
</organism>
<dbReference type="Proteomes" id="UP000014500">
    <property type="component" value="Unassembled WGS sequence"/>
</dbReference>
<reference evidence="2" key="1">
    <citation type="submission" date="2011-05" db="EMBL/GenBank/DDBJ databases">
        <authorList>
            <person name="Richards S.R."/>
            <person name="Qu J."/>
            <person name="Jiang H."/>
            <person name="Jhangiani S.N."/>
            <person name="Agravi P."/>
            <person name="Goodspeed R."/>
            <person name="Gross S."/>
            <person name="Mandapat C."/>
            <person name="Jackson L."/>
            <person name="Mathew T."/>
            <person name="Pu L."/>
            <person name="Thornton R."/>
            <person name="Saada N."/>
            <person name="Wilczek-Boney K.B."/>
            <person name="Lee S."/>
            <person name="Kovar C."/>
            <person name="Wu Y."/>
            <person name="Scherer S.E."/>
            <person name="Worley K.C."/>
            <person name="Muzny D.M."/>
            <person name="Gibbs R."/>
        </authorList>
    </citation>
    <scope>NUCLEOTIDE SEQUENCE</scope>
    <source>
        <strain evidence="2">Brora</strain>
    </source>
</reference>
<dbReference type="EMBL" id="JH431982">
    <property type="status" value="NOT_ANNOTATED_CDS"/>
    <property type="molecule type" value="Genomic_DNA"/>
</dbReference>
<evidence type="ECO:0000313" key="2">
    <source>
        <dbReference type="Proteomes" id="UP000014500"/>
    </source>
</evidence>
<accession>T1JPJ2</accession>
<dbReference type="AlphaFoldDB" id="T1JPJ2"/>
<proteinExistence type="predicted"/>